<sequence>MNTLQSNEIYTDYSQCYDNCINGQCQFKYNDWLQDYTYYCDAAEEQNKHKVLLIIIAVLPVIIILLSLLLIFNNKKKQQQRIVAQRQAQRQAQGQRAQVVPTQAQTPQTQVNQNVTGVAPQGQLVTLPNGQVGIFIPLTQPQQTQVRQVQAQQQQQAPQFYQPQPIYQQQIYQPQRVVVQQQVPQQVQQTIPTYSNFQQQAPQRAVEYVQMPIMPAMPQ</sequence>
<name>A0AA86QPC0_9EUKA</name>
<reference evidence="3 4" key="2">
    <citation type="submission" date="2024-07" db="EMBL/GenBank/DDBJ databases">
        <authorList>
            <person name="Akdeniz Z."/>
        </authorList>
    </citation>
    <scope>NUCLEOTIDE SEQUENCE [LARGE SCALE GENOMIC DNA]</scope>
</reference>
<dbReference type="EMBL" id="CAXDID020000277">
    <property type="protein sequence ID" value="CAL6069259.1"/>
    <property type="molecule type" value="Genomic_DNA"/>
</dbReference>
<evidence type="ECO:0000313" key="4">
    <source>
        <dbReference type="Proteomes" id="UP001642409"/>
    </source>
</evidence>
<dbReference type="AlphaFoldDB" id="A0AA86QPC0"/>
<dbReference type="Proteomes" id="UP001642409">
    <property type="component" value="Unassembled WGS sequence"/>
</dbReference>
<keyword evidence="1" id="KW-0472">Membrane</keyword>
<accession>A0AA86QPC0</accession>
<feature type="transmembrane region" description="Helical" evidence="1">
    <location>
        <begin position="51"/>
        <end position="72"/>
    </location>
</feature>
<organism evidence="2">
    <name type="scientific">Hexamita inflata</name>
    <dbReference type="NCBI Taxonomy" id="28002"/>
    <lineage>
        <taxon>Eukaryota</taxon>
        <taxon>Metamonada</taxon>
        <taxon>Diplomonadida</taxon>
        <taxon>Hexamitidae</taxon>
        <taxon>Hexamitinae</taxon>
        <taxon>Hexamita</taxon>
    </lineage>
</organism>
<gene>
    <name evidence="2" type="ORF">HINF_LOCUS45502</name>
    <name evidence="3" type="ORF">HINF_LOCUS53891</name>
</gene>
<protein>
    <submittedName>
        <fullName evidence="3">Hypothetical_protein</fullName>
    </submittedName>
</protein>
<keyword evidence="1" id="KW-0812">Transmembrane</keyword>
<proteinExistence type="predicted"/>
<comment type="caution">
    <text evidence="2">The sequence shown here is derived from an EMBL/GenBank/DDBJ whole genome shotgun (WGS) entry which is preliminary data.</text>
</comment>
<reference evidence="2" key="1">
    <citation type="submission" date="2023-06" db="EMBL/GenBank/DDBJ databases">
        <authorList>
            <person name="Kurt Z."/>
        </authorList>
    </citation>
    <scope>NUCLEOTIDE SEQUENCE</scope>
</reference>
<keyword evidence="4" id="KW-1185">Reference proteome</keyword>
<evidence type="ECO:0000256" key="1">
    <source>
        <dbReference type="SAM" id="Phobius"/>
    </source>
</evidence>
<dbReference type="EMBL" id="CATOUU010000895">
    <property type="protein sequence ID" value="CAI9957857.1"/>
    <property type="molecule type" value="Genomic_DNA"/>
</dbReference>
<keyword evidence="1" id="KW-1133">Transmembrane helix</keyword>
<evidence type="ECO:0000313" key="2">
    <source>
        <dbReference type="EMBL" id="CAI9957857.1"/>
    </source>
</evidence>
<evidence type="ECO:0000313" key="3">
    <source>
        <dbReference type="EMBL" id="CAL6069259.1"/>
    </source>
</evidence>